<proteinExistence type="predicted"/>
<dbReference type="HOGENOM" id="CLU_3323045_0_0_2"/>
<dbReference type="Proteomes" id="UP000003980">
    <property type="component" value="Unassembled WGS sequence"/>
</dbReference>
<organism evidence="1 2">
    <name type="scientific">Metallosphaera yellowstonensis MK1</name>
    <dbReference type="NCBI Taxonomy" id="671065"/>
    <lineage>
        <taxon>Archaea</taxon>
        <taxon>Thermoproteota</taxon>
        <taxon>Thermoprotei</taxon>
        <taxon>Sulfolobales</taxon>
        <taxon>Sulfolobaceae</taxon>
        <taxon>Metallosphaera</taxon>
    </lineage>
</organism>
<dbReference type="EMBL" id="JH597768">
    <property type="protein sequence ID" value="EHP69631.1"/>
    <property type="molecule type" value="Genomic_DNA"/>
</dbReference>
<evidence type="ECO:0000313" key="2">
    <source>
        <dbReference type="Proteomes" id="UP000003980"/>
    </source>
</evidence>
<evidence type="ECO:0000313" key="1">
    <source>
        <dbReference type="EMBL" id="EHP69631.1"/>
    </source>
</evidence>
<name>H2C754_9CREN</name>
<reference evidence="1 2" key="1">
    <citation type="submission" date="2012-01" db="EMBL/GenBank/DDBJ databases">
        <title>Improved High-Quality Draft sequence of Metallosphaera yellowstonensis MK1.</title>
        <authorList>
            <consortium name="US DOE Joint Genome Institute"/>
            <person name="Lucas S."/>
            <person name="Han J."/>
            <person name="Cheng J.-F."/>
            <person name="Goodwin L."/>
            <person name="Pitluck S."/>
            <person name="Peters L."/>
            <person name="Teshima H."/>
            <person name="Detter J.C."/>
            <person name="Han C."/>
            <person name="Tapia R."/>
            <person name="Land M."/>
            <person name="Hauser L."/>
            <person name="Kyrpides N."/>
            <person name="Kozubal M."/>
            <person name="Macur R.E."/>
            <person name="Jay Z."/>
            <person name="Inskeep W."/>
            <person name="Woyke T."/>
        </authorList>
    </citation>
    <scope>NUCLEOTIDE SEQUENCE [LARGE SCALE GENOMIC DNA]</scope>
    <source>
        <strain evidence="1 2">MK1</strain>
    </source>
</reference>
<sequence>MLSYGPLKYLRIYVLSFTRFGASLTIQFSQGSSHYISY</sequence>
<keyword evidence="2" id="KW-1185">Reference proteome</keyword>
<gene>
    <name evidence="1" type="ORF">MetMK1DRAFT_00024020</name>
</gene>
<protein>
    <submittedName>
        <fullName evidence="1">Uncharacterized protein</fullName>
    </submittedName>
</protein>
<accession>H2C754</accession>
<dbReference type="AlphaFoldDB" id="H2C754"/>